<gene>
    <name evidence="2" type="ORF">NCTC11532_00439</name>
</gene>
<dbReference type="AlphaFoldDB" id="A0A378LR31"/>
<name>A0A378LR31_9GAMM</name>
<dbReference type="RefSeq" id="WP_031562839.1">
    <property type="nucleotide sequence ID" value="NZ_CAAAIS010000002.1"/>
</dbReference>
<reference evidence="2 3" key="1">
    <citation type="submission" date="2018-06" db="EMBL/GenBank/DDBJ databases">
        <authorList>
            <consortium name="Pathogen Informatics"/>
            <person name="Doyle S."/>
        </authorList>
    </citation>
    <scope>NUCLEOTIDE SEQUENCE [LARGE SCALE GENOMIC DNA]</scope>
    <source>
        <strain evidence="2 3">NCTC11532</strain>
    </source>
</reference>
<evidence type="ECO:0000313" key="2">
    <source>
        <dbReference type="EMBL" id="STY28269.1"/>
    </source>
</evidence>
<proteinExistence type="predicted"/>
<keyword evidence="1" id="KW-0175">Coiled coil</keyword>
<dbReference type="STRING" id="1122170.GCA_000701265_02239"/>
<evidence type="ECO:0000256" key="1">
    <source>
        <dbReference type="SAM" id="Coils"/>
    </source>
</evidence>
<feature type="coiled-coil region" evidence="1">
    <location>
        <begin position="4"/>
        <end position="66"/>
    </location>
</feature>
<evidence type="ECO:0000313" key="3">
    <source>
        <dbReference type="Proteomes" id="UP000255297"/>
    </source>
</evidence>
<protein>
    <submittedName>
        <fullName evidence="2">Uncharacterized protein</fullName>
    </submittedName>
</protein>
<dbReference type="OrthoDB" id="5653605at2"/>
<dbReference type="Proteomes" id="UP000255297">
    <property type="component" value="Unassembled WGS sequence"/>
</dbReference>
<dbReference type="EMBL" id="UGPB01000001">
    <property type="protein sequence ID" value="STY28269.1"/>
    <property type="molecule type" value="Genomic_DNA"/>
</dbReference>
<organism evidence="2 3">
    <name type="scientific">Legionella wadsworthii</name>
    <dbReference type="NCBI Taxonomy" id="28088"/>
    <lineage>
        <taxon>Bacteria</taxon>
        <taxon>Pseudomonadati</taxon>
        <taxon>Pseudomonadota</taxon>
        <taxon>Gammaproteobacteria</taxon>
        <taxon>Legionellales</taxon>
        <taxon>Legionellaceae</taxon>
        <taxon>Legionella</taxon>
    </lineage>
</organism>
<accession>A0A378LR31</accession>
<keyword evidence="3" id="KW-1185">Reference proteome</keyword>
<sequence>MKSKSDIEKELKDAQKRLQELETEVKDNNDRGVDRYMFLTSISQLLDGASRKVQSLEAELDKFKEKNISPAMGS</sequence>